<evidence type="ECO:0000313" key="1">
    <source>
        <dbReference type="EMBL" id="SCA57744.1"/>
    </source>
</evidence>
<reference evidence="1 2" key="1">
    <citation type="submission" date="2016-07" db="EMBL/GenBank/DDBJ databases">
        <authorList>
            <person name="Lefevre C.T."/>
        </authorList>
    </citation>
    <scope>NUCLEOTIDE SEQUENCE [LARGE SCALE GENOMIC DNA]</scope>
    <source>
        <strain evidence="1">PR1</strain>
    </source>
</reference>
<name>A0A1C3RKA5_9PROT</name>
<organism evidence="1 2">
    <name type="scientific">Candidatus Terasakiella magnetica</name>
    <dbReference type="NCBI Taxonomy" id="1867952"/>
    <lineage>
        <taxon>Bacteria</taxon>
        <taxon>Pseudomonadati</taxon>
        <taxon>Pseudomonadota</taxon>
        <taxon>Alphaproteobacteria</taxon>
        <taxon>Rhodospirillales</taxon>
        <taxon>Terasakiellaceae</taxon>
        <taxon>Terasakiella</taxon>
    </lineage>
</organism>
<protein>
    <submittedName>
        <fullName evidence="1">Uncharacterized protein</fullName>
    </submittedName>
</protein>
<accession>A0A1C3RKA5</accession>
<dbReference type="AlphaFoldDB" id="A0A1C3RKA5"/>
<dbReference type="RefSeq" id="WP_069189763.1">
    <property type="nucleotide sequence ID" value="NZ_FLYE01000046.1"/>
</dbReference>
<dbReference type="Proteomes" id="UP000231658">
    <property type="component" value="Unassembled WGS sequence"/>
</dbReference>
<dbReference type="OrthoDB" id="8452354at2"/>
<dbReference type="EMBL" id="FLYE01000046">
    <property type="protein sequence ID" value="SCA57744.1"/>
    <property type="molecule type" value="Genomic_DNA"/>
</dbReference>
<gene>
    <name evidence="1" type="ORF">MTBPR1_70016</name>
</gene>
<proteinExistence type="predicted"/>
<dbReference type="STRING" id="1867952.MTBPR1_70016"/>
<sequence>MSKTIDYKEFVDYRAKLNQAVEDIAKDKKSAASNRIRAVKKHLDDWEGLRAELNCESLGRLNHLQKMVREIEAEK</sequence>
<keyword evidence="2" id="KW-1185">Reference proteome</keyword>
<evidence type="ECO:0000313" key="2">
    <source>
        <dbReference type="Proteomes" id="UP000231658"/>
    </source>
</evidence>